<dbReference type="AlphaFoldDB" id="A0A4R1QXL9"/>
<dbReference type="STRING" id="1469948.GCA_000732725_00641"/>
<keyword evidence="2" id="KW-1185">Reference proteome</keyword>
<proteinExistence type="predicted"/>
<name>A0A4R1QXL9_9FIRM</name>
<organism evidence="1 2">
    <name type="scientific">Kineothrix alysoides</name>
    <dbReference type="NCBI Taxonomy" id="1469948"/>
    <lineage>
        <taxon>Bacteria</taxon>
        <taxon>Bacillati</taxon>
        <taxon>Bacillota</taxon>
        <taxon>Clostridia</taxon>
        <taxon>Lachnospirales</taxon>
        <taxon>Lachnospiraceae</taxon>
        <taxon>Kineothrix</taxon>
    </lineage>
</organism>
<evidence type="ECO:0000313" key="2">
    <source>
        <dbReference type="Proteomes" id="UP000295718"/>
    </source>
</evidence>
<gene>
    <name evidence="1" type="ORF">EDD76_11354</name>
</gene>
<protein>
    <submittedName>
        <fullName evidence="1">Uncharacterized protein</fullName>
    </submittedName>
</protein>
<reference evidence="1 2" key="1">
    <citation type="submission" date="2019-03" db="EMBL/GenBank/DDBJ databases">
        <title>Genomic Encyclopedia of Type Strains, Phase IV (KMG-IV): sequencing the most valuable type-strain genomes for metagenomic binning, comparative biology and taxonomic classification.</title>
        <authorList>
            <person name="Goeker M."/>
        </authorList>
    </citation>
    <scope>NUCLEOTIDE SEQUENCE [LARGE SCALE GENOMIC DNA]</scope>
    <source>
        <strain evidence="1 2">DSM 100556</strain>
    </source>
</reference>
<evidence type="ECO:0000313" key="1">
    <source>
        <dbReference type="EMBL" id="TCL55920.1"/>
    </source>
</evidence>
<sequence length="118" mass="13652">MERRDNVVKRKLELISSELYSTNDTINCPENADYVKIYLNHSIYGEIKDFFWRTGMTNMTINYKDGSSCSGVIIVPNMSSGFSLDYVPQNIAQLIKSGFLLSYHYDIFCILFLSFTYI</sequence>
<dbReference type="EMBL" id="SLUO01000013">
    <property type="protein sequence ID" value="TCL55920.1"/>
    <property type="molecule type" value="Genomic_DNA"/>
</dbReference>
<comment type="caution">
    <text evidence="1">The sequence shown here is derived from an EMBL/GenBank/DDBJ whole genome shotgun (WGS) entry which is preliminary data.</text>
</comment>
<accession>A0A4R1QXL9</accession>
<dbReference type="Proteomes" id="UP000295718">
    <property type="component" value="Unassembled WGS sequence"/>
</dbReference>